<protein>
    <recommendedName>
        <fullName evidence="4">XRE family transcriptional regulator</fullName>
    </recommendedName>
</protein>
<dbReference type="RefSeq" id="WP_310010655.1">
    <property type="nucleotide sequence ID" value="NZ_JAVDSJ010000003.1"/>
</dbReference>
<evidence type="ECO:0008006" key="4">
    <source>
        <dbReference type="Google" id="ProtNLM"/>
    </source>
</evidence>
<proteinExistence type="predicted"/>
<reference evidence="2 3" key="1">
    <citation type="submission" date="2023-07" db="EMBL/GenBank/DDBJ databases">
        <title>Sorghum-associated microbial communities from plants grown in Nebraska, USA.</title>
        <authorList>
            <person name="Schachtman D."/>
        </authorList>
    </citation>
    <scope>NUCLEOTIDE SEQUENCE [LARGE SCALE GENOMIC DNA]</scope>
    <source>
        <strain evidence="2 3">596</strain>
    </source>
</reference>
<comment type="caution">
    <text evidence="2">The sequence shown here is derived from an EMBL/GenBank/DDBJ whole genome shotgun (WGS) entry which is preliminary data.</text>
</comment>
<keyword evidence="3" id="KW-1185">Reference proteome</keyword>
<organism evidence="2 3">
    <name type="scientific">Herbaspirillum frisingense</name>
    <dbReference type="NCBI Taxonomy" id="92645"/>
    <lineage>
        <taxon>Bacteria</taxon>
        <taxon>Pseudomonadati</taxon>
        <taxon>Pseudomonadota</taxon>
        <taxon>Betaproteobacteria</taxon>
        <taxon>Burkholderiales</taxon>
        <taxon>Oxalobacteraceae</taxon>
        <taxon>Herbaspirillum</taxon>
    </lineage>
</organism>
<evidence type="ECO:0000256" key="1">
    <source>
        <dbReference type="SAM" id="MobiDB-lite"/>
    </source>
</evidence>
<feature type="region of interest" description="Disordered" evidence="1">
    <location>
        <begin position="99"/>
        <end position="134"/>
    </location>
</feature>
<gene>
    <name evidence="2" type="ORF">J2W50_002545</name>
</gene>
<evidence type="ECO:0000313" key="2">
    <source>
        <dbReference type="EMBL" id="MDR6584335.1"/>
    </source>
</evidence>
<evidence type="ECO:0000313" key="3">
    <source>
        <dbReference type="Proteomes" id="UP001260715"/>
    </source>
</evidence>
<accession>A0ABU1PF38</accession>
<feature type="compositionally biased region" description="Polar residues" evidence="1">
    <location>
        <begin position="100"/>
        <end position="131"/>
    </location>
</feature>
<dbReference type="Proteomes" id="UP001260715">
    <property type="component" value="Unassembled WGS sequence"/>
</dbReference>
<dbReference type="EMBL" id="JAVDSJ010000003">
    <property type="protein sequence ID" value="MDR6584335.1"/>
    <property type="molecule type" value="Genomic_DNA"/>
</dbReference>
<name>A0ABU1PF38_9BURK</name>
<sequence length="154" mass="16947">MKTIDDISSFLRYELSLKTYNHSGLDAELGLVEGTFVRILDGAGDYTVMELMAVLKKLGFELEIFDQEVLRHMREGPAGPVQESPVKTKVQIAVERIRTHSNSTTAAGISSGDAESTKQQVSLSDLTSTPPRTEEEIRRAIAEGRIAELKPDQA</sequence>